<dbReference type="SUPFAM" id="SSF52833">
    <property type="entry name" value="Thioredoxin-like"/>
    <property type="match status" value="1"/>
</dbReference>
<evidence type="ECO:0000256" key="1">
    <source>
        <dbReference type="ARBA" id="ARBA00023284"/>
    </source>
</evidence>
<name>A0AA39PUG0_9AGAR</name>
<keyword evidence="3" id="KW-1185">Reference proteome</keyword>
<dbReference type="PANTHER" id="PTHR36417">
    <property type="entry name" value="SELENOPROTEIN DOMAIN PROTEIN (AFU_ORTHOLOGUE AFUA_1G05220)"/>
    <property type="match status" value="1"/>
</dbReference>
<reference evidence="2" key="1">
    <citation type="submission" date="2023-06" db="EMBL/GenBank/DDBJ databases">
        <authorList>
            <consortium name="Lawrence Berkeley National Laboratory"/>
            <person name="Ahrendt S."/>
            <person name="Sahu N."/>
            <person name="Indic B."/>
            <person name="Wong-Bajracharya J."/>
            <person name="Merenyi Z."/>
            <person name="Ke H.-M."/>
            <person name="Monk M."/>
            <person name="Kocsube S."/>
            <person name="Drula E."/>
            <person name="Lipzen A."/>
            <person name="Balint B."/>
            <person name="Henrissat B."/>
            <person name="Andreopoulos B."/>
            <person name="Martin F.M."/>
            <person name="Harder C.B."/>
            <person name="Rigling D."/>
            <person name="Ford K.L."/>
            <person name="Foster G.D."/>
            <person name="Pangilinan J."/>
            <person name="Papanicolaou A."/>
            <person name="Barry K."/>
            <person name="LaButti K."/>
            <person name="Viragh M."/>
            <person name="Koriabine M."/>
            <person name="Yan M."/>
            <person name="Riley R."/>
            <person name="Champramary S."/>
            <person name="Plett K.L."/>
            <person name="Tsai I.J."/>
            <person name="Slot J."/>
            <person name="Sipos G."/>
            <person name="Plett J."/>
            <person name="Nagy L.G."/>
            <person name="Grigoriev I.V."/>
        </authorList>
    </citation>
    <scope>NUCLEOTIDE SEQUENCE</scope>
    <source>
        <strain evidence="2">ICMP 16352</strain>
    </source>
</reference>
<dbReference type="PANTHER" id="PTHR36417:SF2">
    <property type="entry name" value="SELENOPROTEIN DOMAIN PROTEIN (AFU_ORTHOLOGUE AFUA_1G05220)"/>
    <property type="match status" value="1"/>
</dbReference>
<sequence length="155" mass="17682">MTNKQSNFPIATMSSNEVPESVSNLLDPSTFVFPTPSTTITIEFCDRCRWLHRATWTQTELFLTFPPPLIGNISLHPLNSDETAGRFRVWITVGNESPHLLWDRKIEGGFPELKALVCVRFFFYIFLQGLTASQKQRVRDRVQPGRSLGHSDIKS</sequence>
<keyword evidence="1" id="KW-0676">Redox-active center</keyword>
<dbReference type="Pfam" id="PF10262">
    <property type="entry name" value="Rdx"/>
    <property type="match status" value="1"/>
</dbReference>
<comment type="caution">
    <text evidence="2">The sequence shown here is derived from an EMBL/GenBank/DDBJ whole genome shotgun (WGS) entry which is preliminary data.</text>
</comment>
<accession>A0AA39PUG0</accession>
<dbReference type="EMBL" id="JAUEPR010000001">
    <property type="protein sequence ID" value="KAK0490765.1"/>
    <property type="molecule type" value="Genomic_DNA"/>
</dbReference>
<proteinExistence type="predicted"/>
<evidence type="ECO:0000313" key="3">
    <source>
        <dbReference type="Proteomes" id="UP001175227"/>
    </source>
</evidence>
<dbReference type="InterPro" id="IPR011893">
    <property type="entry name" value="Selenoprotein_Rdx-typ"/>
</dbReference>
<gene>
    <name evidence="2" type="ORF">IW261DRAFT_36962</name>
</gene>
<dbReference type="Proteomes" id="UP001175227">
    <property type="component" value="Unassembled WGS sequence"/>
</dbReference>
<dbReference type="InterPro" id="IPR036249">
    <property type="entry name" value="Thioredoxin-like_sf"/>
</dbReference>
<organism evidence="2 3">
    <name type="scientific">Armillaria novae-zelandiae</name>
    <dbReference type="NCBI Taxonomy" id="153914"/>
    <lineage>
        <taxon>Eukaryota</taxon>
        <taxon>Fungi</taxon>
        <taxon>Dikarya</taxon>
        <taxon>Basidiomycota</taxon>
        <taxon>Agaricomycotina</taxon>
        <taxon>Agaricomycetes</taxon>
        <taxon>Agaricomycetidae</taxon>
        <taxon>Agaricales</taxon>
        <taxon>Marasmiineae</taxon>
        <taxon>Physalacriaceae</taxon>
        <taxon>Armillaria</taxon>
    </lineage>
</organism>
<protein>
    <submittedName>
        <fullName evidence="2">Rdx family-domain-containing protein</fullName>
    </submittedName>
</protein>
<evidence type="ECO:0000313" key="2">
    <source>
        <dbReference type="EMBL" id="KAK0490765.1"/>
    </source>
</evidence>
<dbReference type="Gene3D" id="3.40.30.10">
    <property type="entry name" value="Glutaredoxin"/>
    <property type="match status" value="1"/>
</dbReference>
<dbReference type="AlphaFoldDB" id="A0AA39PUG0"/>